<comment type="caution">
    <text evidence="3">The sequence shown here is derived from an EMBL/GenBank/DDBJ whole genome shotgun (WGS) entry which is preliminary data.</text>
</comment>
<protein>
    <submittedName>
        <fullName evidence="3">DUF2846 domain-containing protein</fullName>
    </submittedName>
</protein>
<dbReference type="RefSeq" id="WP_309561579.1">
    <property type="nucleotide sequence ID" value="NZ_JAVJIU010000003.1"/>
</dbReference>
<proteinExistence type="predicted"/>
<keyword evidence="4" id="KW-1185">Reference proteome</keyword>
<evidence type="ECO:0000313" key="3">
    <source>
        <dbReference type="EMBL" id="MDR5590703.1"/>
    </source>
</evidence>
<dbReference type="Pfam" id="PF11008">
    <property type="entry name" value="DUF2846"/>
    <property type="match status" value="1"/>
</dbReference>
<keyword evidence="1" id="KW-0732">Signal</keyword>
<accession>A0ABU1EQP3</accession>
<gene>
    <name evidence="3" type="ORF">RE431_08625</name>
</gene>
<evidence type="ECO:0000256" key="1">
    <source>
        <dbReference type="SAM" id="SignalP"/>
    </source>
</evidence>
<evidence type="ECO:0000259" key="2">
    <source>
        <dbReference type="Pfam" id="PF11008"/>
    </source>
</evidence>
<sequence length="134" mass="15448">MKKIQLLFIFLFFSISIYAQDKTAEVYIIRDTQSIGSLTKFEVFVDDEIICEIKNHKYIITNLTPGIHKFSVQMTGKKSKANVDHFELELEANEEYYLQVETPSSVMGSSHFTEVTKNSANKIIPKLEEQEDCD</sequence>
<dbReference type="InterPro" id="IPR022548">
    <property type="entry name" value="DUF2846"/>
</dbReference>
<reference evidence="4" key="1">
    <citation type="submission" date="2023-07" db="EMBL/GenBank/DDBJ databases">
        <title>Christiangramia sp. SM2212., a novel bacterium of the family Flavobacteriaceae isolated from the sea sediment.</title>
        <authorList>
            <person name="Wang J."/>
            <person name="Zhang X."/>
        </authorList>
    </citation>
    <scope>NUCLEOTIDE SEQUENCE [LARGE SCALE GENOMIC DNA]</scope>
    <source>
        <strain evidence="4">SM2212</strain>
    </source>
</reference>
<dbReference type="EMBL" id="JAVJIU010000003">
    <property type="protein sequence ID" value="MDR5590703.1"/>
    <property type="molecule type" value="Genomic_DNA"/>
</dbReference>
<feature type="signal peptide" evidence="1">
    <location>
        <begin position="1"/>
        <end position="19"/>
    </location>
</feature>
<dbReference type="Proteomes" id="UP001257234">
    <property type="component" value="Unassembled WGS sequence"/>
</dbReference>
<feature type="domain" description="DUF2846" evidence="2">
    <location>
        <begin position="22"/>
        <end position="105"/>
    </location>
</feature>
<organism evidence="3 4">
    <name type="scientific">Christiangramia sediminicola</name>
    <dbReference type="NCBI Taxonomy" id="3073267"/>
    <lineage>
        <taxon>Bacteria</taxon>
        <taxon>Pseudomonadati</taxon>
        <taxon>Bacteroidota</taxon>
        <taxon>Flavobacteriia</taxon>
        <taxon>Flavobacteriales</taxon>
        <taxon>Flavobacteriaceae</taxon>
        <taxon>Christiangramia</taxon>
    </lineage>
</organism>
<evidence type="ECO:0000313" key="4">
    <source>
        <dbReference type="Proteomes" id="UP001257234"/>
    </source>
</evidence>
<name>A0ABU1EQP3_9FLAO</name>
<feature type="chain" id="PRO_5045724394" evidence="1">
    <location>
        <begin position="20"/>
        <end position="134"/>
    </location>
</feature>